<dbReference type="PANTHER" id="PTHR46148">
    <property type="entry name" value="CHROMO DOMAIN-CONTAINING PROTEIN"/>
    <property type="match status" value="1"/>
</dbReference>
<keyword evidence="2" id="KW-1185">Reference proteome</keyword>
<dbReference type="Proteomes" id="UP000504607">
    <property type="component" value="Unplaced"/>
</dbReference>
<feature type="non-terminal residue" evidence="3">
    <location>
        <position position="168"/>
    </location>
</feature>
<reference evidence="3" key="1">
    <citation type="submission" date="2025-08" db="UniProtKB">
        <authorList>
            <consortium name="RefSeq"/>
        </authorList>
    </citation>
    <scope>IDENTIFICATION</scope>
</reference>
<dbReference type="InterPro" id="IPR016197">
    <property type="entry name" value="Chromo-like_dom_sf"/>
</dbReference>
<dbReference type="OrthoDB" id="779927at2759"/>
<proteinExistence type="predicted"/>
<gene>
    <name evidence="3" type="primary">LOC109505314</name>
</gene>
<feature type="domain" description="Tf2-1-like SH3-like" evidence="1">
    <location>
        <begin position="29"/>
        <end position="93"/>
    </location>
</feature>
<evidence type="ECO:0000313" key="3">
    <source>
        <dbReference type="RefSeq" id="XP_019703340.1"/>
    </source>
</evidence>
<evidence type="ECO:0000313" key="2">
    <source>
        <dbReference type="Proteomes" id="UP000504607"/>
    </source>
</evidence>
<sequence length="168" mass="19815">MIQERLRTAQSKQKSYADNRRRELKFQVGDYVFLRVSPTKGIMRFKVHGKLSPKYIGPLEILDRIGEVAYGLALSPALSGVHNVFHVSMLRKYIPDPSHVVSYEPLHLQKDLTYEEYPVRIVDKKDQVLRHRNIPYMKIQWSNHSEREATWELKTEMTVKYPQLFENS</sequence>
<dbReference type="RefSeq" id="XP_019703340.1">
    <property type="nucleotide sequence ID" value="XM_019847781.1"/>
</dbReference>
<name>A0A6J0PD11_ELAGV</name>
<protein>
    <submittedName>
        <fullName evidence="3">Uncharacterized protein LOC109505314</fullName>
    </submittedName>
</protein>
<dbReference type="Pfam" id="PF24626">
    <property type="entry name" value="SH3_Tf2-1"/>
    <property type="match status" value="1"/>
</dbReference>
<dbReference type="InParanoid" id="A0A6J0PD11"/>
<dbReference type="PANTHER" id="PTHR46148:SF60">
    <property type="entry name" value="CHROMO DOMAIN-CONTAINING PROTEIN"/>
    <property type="match status" value="1"/>
</dbReference>
<accession>A0A6J0PD11</accession>
<organism evidence="2 3">
    <name type="scientific">Elaeis guineensis var. tenera</name>
    <name type="common">Oil palm</name>
    <dbReference type="NCBI Taxonomy" id="51953"/>
    <lineage>
        <taxon>Eukaryota</taxon>
        <taxon>Viridiplantae</taxon>
        <taxon>Streptophyta</taxon>
        <taxon>Embryophyta</taxon>
        <taxon>Tracheophyta</taxon>
        <taxon>Spermatophyta</taxon>
        <taxon>Magnoliopsida</taxon>
        <taxon>Liliopsida</taxon>
        <taxon>Arecaceae</taxon>
        <taxon>Arecoideae</taxon>
        <taxon>Cocoseae</taxon>
        <taxon>Elaeidinae</taxon>
        <taxon>Elaeis</taxon>
    </lineage>
</organism>
<dbReference type="FunCoup" id="A0A6J0PD11">
    <property type="interactions" value="1"/>
</dbReference>
<dbReference type="AlphaFoldDB" id="A0A6J0PD11"/>
<evidence type="ECO:0000259" key="1">
    <source>
        <dbReference type="Pfam" id="PF24626"/>
    </source>
</evidence>
<dbReference type="InterPro" id="IPR056924">
    <property type="entry name" value="SH3_Tf2-1"/>
</dbReference>
<dbReference type="SUPFAM" id="SSF54160">
    <property type="entry name" value="Chromo domain-like"/>
    <property type="match status" value="1"/>
</dbReference>